<dbReference type="RefSeq" id="WP_281092494.1">
    <property type="nucleotide sequence ID" value="NZ_JARYZI010000001.1"/>
</dbReference>
<comment type="caution">
    <text evidence="1">The sequence shown here is derived from an EMBL/GenBank/DDBJ whole genome shotgun (WGS) entry which is preliminary data.</text>
</comment>
<dbReference type="Proteomes" id="UP001158045">
    <property type="component" value="Unassembled WGS sequence"/>
</dbReference>
<proteinExistence type="predicted"/>
<organism evidence="1 2">
    <name type="scientific">Fusibacter bizertensis</name>
    <dbReference type="NCBI Taxonomy" id="1488331"/>
    <lineage>
        <taxon>Bacteria</taxon>
        <taxon>Bacillati</taxon>
        <taxon>Bacillota</taxon>
        <taxon>Clostridia</taxon>
        <taxon>Eubacteriales</taxon>
        <taxon>Eubacteriales Family XII. Incertae Sedis</taxon>
        <taxon>Fusibacter</taxon>
    </lineage>
</organism>
<evidence type="ECO:0000313" key="2">
    <source>
        <dbReference type="Proteomes" id="UP001158045"/>
    </source>
</evidence>
<keyword evidence="2" id="KW-1185">Reference proteome</keyword>
<dbReference type="EMBL" id="JARYZI010000001">
    <property type="protein sequence ID" value="MDH8676696.1"/>
    <property type="molecule type" value="Genomic_DNA"/>
</dbReference>
<gene>
    <name evidence="1" type="ORF">QE109_00985</name>
</gene>
<evidence type="ECO:0000313" key="1">
    <source>
        <dbReference type="EMBL" id="MDH8676696.1"/>
    </source>
</evidence>
<reference evidence="1 2" key="1">
    <citation type="submission" date="2023-04" db="EMBL/GenBank/DDBJ databases">
        <title>Fusibacter bizertensis strain WBS, isolated from littoral bottom sediments of the Arctic seas - biochemical and genomic analysis.</title>
        <authorList>
            <person name="Brioukhanov A.L."/>
        </authorList>
    </citation>
    <scope>NUCLEOTIDE SEQUENCE [LARGE SCALE GENOMIC DNA]</scope>
    <source>
        <strain evidence="1 2">WBS</strain>
    </source>
</reference>
<protein>
    <submittedName>
        <fullName evidence="1">Uncharacterized protein</fullName>
    </submittedName>
</protein>
<sequence length="110" mass="12711">MSNNINNEKINAFFDYFNNTSRTTVEFLVDGIGWLVVLKENIEIVSDNWFASTKYTSSTCKVLEPDTASLICFTNIYQKNSTFVENNNNVKYNLLFDEICIFVDKIVAFH</sequence>
<name>A0ABT6N8F9_9FIRM</name>
<accession>A0ABT6N8F9</accession>